<keyword evidence="5" id="KW-0159">Chromosome partition</keyword>
<reference evidence="10 11" key="1">
    <citation type="submission" date="2017-07" db="EMBL/GenBank/DDBJ databases">
        <title>Genome sequence of the Sordaria macrospora wild type strain R19027.</title>
        <authorList>
            <person name="Nowrousian M."/>
            <person name="Teichert I."/>
            <person name="Kueck U."/>
        </authorList>
    </citation>
    <scope>NUCLEOTIDE SEQUENCE [LARGE SCALE GENOMIC DNA]</scope>
    <source>
        <strain evidence="10 11">R19027</strain>
        <tissue evidence="10">Mycelium</tissue>
    </source>
</reference>
<feature type="compositionally biased region" description="Polar residues" evidence="8">
    <location>
        <begin position="612"/>
        <end position="622"/>
    </location>
</feature>
<protein>
    <recommendedName>
        <fullName evidence="9">Inner centromere protein ARK-binding domain-containing protein</fullName>
    </recommendedName>
</protein>
<dbReference type="Proteomes" id="UP000433876">
    <property type="component" value="Unassembled WGS sequence"/>
</dbReference>
<evidence type="ECO:0000256" key="4">
    <source>
        <dbReference type="ARBA" id="ARBA00022490"/>
    </source>
</evidence>
<dbReference type="InterPro" id="IPR005635">
    <property type="entry name" value="Inner_centromere_prot_ARK-bd"/>
</dbReference>
<dbReference type="GO" id="GO:0007059">
    <property type="term" value="P:chromosome segregation"/>
    <property type="evidence" value="ECO:0007669"/>
    <property type="project" value="UniProtKB-KW"/>
</dbReference>
<keyword evidence="6" id="KW-0206">Cytoskeleton</keyword>
<evidence type="ECO:0000313" key="10">
    <source>
        <dbReference type="EMBL" id="KAA8631696.1"/>
    </source>
</evidence>
<accession>A0A8S8ZRZ4</accession>
<feature type="region of interest" description="Disordered" evidence="8">
    <location>
        <begin position="1372"/>
        <end position="1481"/>
    </location>
</feature>
<feature type="compositionally biased region" description="Polar residues" evidence="8">
    <location>
        <begin position="1393"/>
        <end position="1406"/>
    </location>
</feature>
<comment type="caution">
    <text evidence="10">The sequence shown here is derived from an EMBL/GenBank/DDBJ whole genome shotgun (WGS) entry which is preliminary data.</text>
</comment>
<feature type="compositionally biased region" description="Basic and acidic residues" evidence="8">
    <location>
        <begin position="1268"/>
        <end position="1279"/>
    </location>
</feature>
<sequence>MAMRKAPRLPVGSAAWVAEERASALKVAEEEVEEFSYAARNEMDWLNEHMDDIFSGENQMNITEIFKTPGRQRGKTPRTIRKAPNTEVRVPLASIFSATPQGTPNPFVLAPPANNSSWTPKIRPDTPEADVEADDEADVPKNPTTPSTRRVSPRKSAAASAAKSPSPVKSVVAPSRQPRPVKPNNNDTHMRPPASPAKPVAVTPSKVRSPIKHLNGSPLPILSKSPTPVKATDSGYYGSQNLDIMDVDEVEKVVDADVDMGEPAHEPTVEPTQQSTQELSQRPSQEPTQEQTDHVIRLSQERSQEPTQEEPEQEIESQDLGLEPAPIEPEQHASSVPQETVELPEETQPSEEPVQPTVKYPRLPSPELDVARSSSPVHMLIPSPTRSIHAPSPKKPASPVKASSPLKLASPENHLSPAKRLSRIKMASPQKAPSPEKVSFPENTVELEKEESPVDRDSPEKAASPTKIAPPLVLSPKKKSPEKASVIQQQPKTPAPFVHHSQPEEDSADNQAGDNVDDDANSSMEASSPISPVKRLSSLNFASLPAREPMTSKKSLGNRVSRTSHVDVTRTSFYHRQTGGKSLGHTTRQDFNDDDDEMDVDDDHTQEPRTAKSYTQRLQDQISMLGKGQSIGPRPSKSIAHLLPAQQPASTSQAPTTQPVPEPTKSSPKKPPVVTPRAFPTPGAFPMDDDDDWIGPPSKGADMSTPMVWNARKDTRLSQPMEGINLFAREASPTLGESFMENRHDSPSKAPVIQEPPVTSSAHTKLASVPMLPNLNELSVPHTASPKKEASASTSNLHKMPSNEPASPFKSPSKSLRENTLERVKNKFSSLMKSSKGLLPTSGPSNAEAKLTALFTTPSTARLEENHSLSEASFKTADNVVYPDLSHHAHAEAPVAATPIRPVRKTRALSERERKEAEEREKEKKKEEKEAKQYAKQNEKFEKMREKEAEKARIFQQEQEKQVEMERRAAEQREQEQQKKEQEKITKARPQSKPLFETPGPSKSAPKSPKKATRTSLRRGAKQGDAEEEVDVDMADVTISTKPPQSITRPPSAQASRGTGIKRPVRPTKEALTRAKPAPTRIRVNTTSSQQGAFHTSTNSVLSTTSQESLGQSHGRQQLVSKASTSSLTKKPSLQSLKGSYSSTVGRPKALELAAKQKEQEEREIQRRRDQKEANERKRAEMKEEEQRKQAAAAKKAAIEQAKRTRAPPPPPRSQPNGPPDHLAESRQPSRPNSRLGSTLHDSRPVNAVLGKAASKRPLTQMQQVQEAHQDSKRIRVSEDFDADIEMAEGSTQQQRSIRGAPVRPSAVRPSGVRPSAPARQPSVGFKKDMSTTTTSKSIFASNYNNVPHAPPPPSRTVDLFKKTTVNQIKTGHALDTAQFQKGNHIPFANGAGPSSTTQAGSSRHPLQTPARPGATAASRALPLPSASKHQPSRTSPRLAAIAAGDSIELPEIQTDDEDGVDTPRPSTSNPNLRSSLNGGNWTDSPYLKAQLLAQEQLDPMVIFGPPAPLNMEEVFSKDKSRHHRFRARTSSANWEGQDRLTEEEVCRDREARERMRKEGGWSWGLGRTLG</sequence>
<feature type="compositionally biased region" description="Basic residues" evidence="8">
    <location>
        <begin position="1008"/>
        <end position="1021"/>
    </location>
</feature>
<evidence type="ECO:0000313" key="11">
    <source>
        <dbReference type="Proteomes" id="UP000433876"/>
    </source>
</evidence>
<feature type="compositionally biased region" description="Polar residues" evidence="8">
    <location>
        <begin position="270"/>
        <end position="290"/>
    </location>
</feature>
<evidence type="ECO:0000256" key="2">
    <source>
        <dbReference type="ARBA" id="ARBA00004186"/>
    </source>
</evidence>
<dbReference type="PANTHER" id="PTHR13142">
    <property type="entry name" value="INNER CENTROMERE PROTEIN"/>
    <property type="match status" value="1"/>
</dbReference>
<evidence type="ECO:0000256" key="8">
    <source>
        <dbReference type="SAM" id="MobiDB-lite"/>
    </source>
</evidence>
<feature type="region of interest" description="Disordered" evidence="8">
    <location>
        <begin position="890"/>
        <end position="1358"/>
    </location>
</feature>
<proteinExistence type="inferred from homology"/>
<evidence type="ECO:0000256" key="3">
    <source>
        <dbReference type="ARBA" id="ARBA00010042"/>
    </source>
</evidence>
<organism evidence="10 11">
    <name type="scientific">Sordaria macrospora</name>
    <dbReference type="NCBI Taxonomy" id="5147"/>
    <lineage>
        <taxon>Eukaryota</taxon>
        <taxon>Fungi</taxon>
        <taxon>Dikarya</taxon>
        <taxon>Ascomycota</taxon>
        <taxon>Pezizomycotina</taxon>
        <taxon>Sordariomycetes</taxon>
        <taxon>Sordariomycetidae</taxon>
        <taxon>Sordariales</taxon>
        <taxon>Sordariaceae</taxon>
        <taxon>Sordaria</taxon>
    </lineage>
</organism>
<feature type="compositionally biased region" description="Low complexity" evidence="8">
    <location>
        <begin position="154"/>
        <end position="176"/>
    </location>
</feature>
<comment type="similarity">
    <text evidence="3">Belongs to the INCENP family.</text>
</comment>
<feature type="compositionally biased region" description="Polar residues" evidence="8">
    <location>
        <begin position="1083"/>
        <end position="1145"/>
    </location>
</feature>
<feature type="compositionally biased region" description="Low complexity" evidence="8">
    <location>
        <begin position="395"/>
        <end position="405"/>
    </location>
</feature>
<feature type="compositionally biased region" description="Basic and acidic residues" evidence="8">
    <location>
        <begin position="815"/>
        <end position="825"/>
    </location>
</feature>
<evidence type="ECO:0000256" key="1">
    <source>
        <dbReference type="ARBA" id="ARBA00004123"/>
    </source>
</evidence>
<keyword evidence="4" id="KW-0963">Cytoplasm</keyword>
<feature type="compositionally biased region" description="Basic and acidic residues" evidence="8">
    <location>
        <begin position="446"/>
        <end position="460"/>
    </location>
</feature>
<feature type="compositionally biased region" description="Pro residues" evidence="8">
    <location>
        <begin position="1207"/>
        <end position="1219"/>
    </location>
</feature>
<keyword evidence="7" id="KW-0539">Nucleus</keyword>
<evidence type="ECO:0000256" key="7">
    <source>
        <dbReference type="ARBA" id="ARBA00023242"/>
    </source>
</evidence>
<dbReference type="VEuPathDB" id="FungiDB:SMAC_07189"/>
<feature type="compositionally biased region" description="Basic and acidic residues" evidence="8">
    <location>
        <begin position="1155"/>
        <end position="1189"/>
    </location>
</feature>
<feature type="compositionally biased region" description="Polar residues" evidence="8">
    <location>
        <begin position="1227"/>
        <end position="1237"/>
    </location>
</feature>
<dbReference type="EMBL" id="NMPR01000070">
    <property type="protein sequence ID" value="KAA8631696.1"/>
    <property type="molecule type" value="Genomic_DNA"/>
</dbReference>
<feature type="compositionally biased region" description="Polar residues" evidence="8">
    <location>
        <begin position="552"/>
        <end position="563"/>
    </location>
</feature>
<feature type="compositionally biased region" description="Polar residues" evidence="8">
    <location>
        <begin position="647"/>
        <end position="657"/>
    </location>
</feature>
<feature type="compositionally biased region" description="Low complexity" evidence="8">
    <location>
        <begin position="1415"/>
        <end position="1428"/>
    </location>
</feature>
<feature type="region of interest" description="Disordered" evidence="8">
    <location>
        <begin position="738"/>
        <end position="846"/>
    </location>
</feature>
<feature type="compositionally biased region" description="Polar residues" evidence="8">
    <location>
        <begin position="1038"/>
        <end position="1057"/>
    </location>
</feature>
<feature type="domain" description="Inner centromere protein ARK-binding" evidence="9">
    <location>
        <begin position="1452"/>
        <end position="1516"/>
    </location>
</feature>
<feature type="compositionally biased region" description="Basic and acidic residues" evidence="8">
    <location>
        <begin position="908"/>
        <end position="986"/>
    </location>
</feature>
<evidence type="ECO:0000256" key="6">
    <source>
        <dbReference type="ARBA" id="ARBA00023212"/>
    </source>
</evidence>
<feature type="compositionally biased region" description="Basic and acidic residues" evidence="8">
    <location>
        <begin position="291"/>
        <end position="304"/>
    </location>
</feature>
<gene>
    <name evidence="10" type="ORF">SMACR_07189</name>
</gene>
<feature type="region of interest" description="Disordered" evidence="8">
    <location>
        <begin position="97"/>
        <end position="706"/>
    </location>
</feature>
<dbReference type="Pfam" id="PF03941">
    <property type="entry name" value="INCENP_ARK-bind"/>
    <property type="match status" value="1"/>
</dbReference>
<comment type="subcellular location">
    <subcellularLocation>
        <location evidence="2">Cytoplasm</location>
        <location evidence="2">Cytoskeleton</location>
        <location evidence="2">Spindle</location>
    </subcellularLocation>
    <subcellularLocation>
        <location evidence="1">Nucleus</location>
    </subcellularLocation>
</comment>
<feature type="compositionally biased region" description="Polar residues" evidence="8">
    <location>
        <begin position="1465"/>
        <end position="1481"/>
    </location>
</feature>
<feature type="compositionally biased region" description="Acidic residues" evidence="8">
    <location>
        <begin position="127"/>
        <end position="137"/>
    </location>
</feature>
<feature type="compositionally biased region" description="Acidic residues" evidence="8">
    <location>
        <begin position="592"/>
        <end position="602"/>
    </location>
</feature>
<dbReference type="GO" id="GO:0005819">
    <property type="term" value="C:spindle"/>
    <property type="evidence" value="ECO:0007669"/>
    <property type="project" value="UniProtKB-SubCell"/>
</dbReference>
<feature type="compositionally biased region" description="Polar residues" evidence="8">
    <location>
        <begin position="1258"/>
        <end position="1267"/>
    </location>
</feature>
<feature type="compositionally biased region" description="Polar residues" evidence="8">
    <location>
        <begin position="521"/>
        <end position="530"/>
    </location>
</feature>
<dbReference type="GO" id="GO:0005634">
    <property type="term" value="C:nucleus"/>
    <property type="evidence" value="ECO:0007669"/>
    <property type="project" value="UniProtKB-SubCell"/>
</dbReference>
<dbReference type="PANTHER" id="PTHR13142:SF1">
    <property type="entry name" value="INNER CENTROMERE PROTEIN"/>
    <property type="match status" value="1"/>
</dbReference>
<name>A0A8S8ZRZ4_SORMA</name>
<evidence type="ECO:0000256" key="5">
    <source>
        <dbReference type="ARBA" id="ARBA00022829"/>
    </source>
</evidence>
<feature type="compositionally biased region" description="Acidic residues" evidence="8">
    <location>
        <begin position="307"/>
        <end position="317"/>
    </location>
</feature>
<evidence type="ECO:0000259" key="9">
    <source>
        <dbReference type="Pfam" id="PF03941"/>
    </source>
</evidence>